<organism evidence="5 6">
    <name type="scientific">Allacma fusca</name>
    <dbReference type="NCBI Taxonomy" id="39272"/>
    <lineage>
        <taxon>Eukaryota</taxon>
        <taxon>Metazoa</taxon>
        <taxon>Ecdysozoa</taxon>
        <taxon>Arthropoda</taxon>
        <taxon>Hexapoda</taxon>
        <taxon>Collembola</taxon>
        <taxon>Symphypleona</taxon>
        <taxon>Sminthuridae</taxon>
        <taxon>Allacma</taxon>
    </lineage>
</organism>
<comment type="caution">
    <text evidence="5">The sequence shown here is derived from an EMBL/GenBank/DDBJ whole genome shotgun (WGS) entry which is preliminary data.</text>
</comment>
<feature type="chain" id="PRO_5035295324" description="Peptidase S1 domain-containing protein" evidence="3">
    <location>
        <begin position="23"/>
        <end position="352"/>
    </location>
</feature>
<dbReference type="InterPro" id="IPR023415">
    <property type="entry name" value="LDLR_class-A_CS"/>
</dbReference>
<feature type="domain" description="Peptidase S1" evidence="4">
    <location>
        <begin position="33"/>
        <end position="352"/>
    </location>
</feature>
<accession>A0A8J2JRL2</accession>
<name>A0A8J2JRL2_9HEXA</name>
<dbReference type="PANTHER" id="PTHR24252:SF7">
    <property type="entry name" value="HYALIN"/>
    <property type="match status" value="1"/>
</dbReference>
<dbReference type="AlphaFoldDB" id="A0A8J2JRL2"/>
<evidence type="ECO:0000259" key="4">
    <source>
        <dbReference type="PROSITE" id="PS50240"/>
    </source>
</evidence>
<evidence type="ECO:0000256" key="1">
    <source>
        <dbReference type="ARBA" id="ARBA00023157"/>
    </source>
</evidence>
<dbReference type="CDD" id="cd00112">
    <property type="entry name" value="LDLa"/>
    <property type="match status" value="2"/>
</dbReference>
<dbReference type="SMART" id="SM00192">
    <property type="entry name" value="LDLa"/>
    <property type="match status" value="3"/>
</dbReference>
<keyword evidence="3" id="KW-0732">Signal</keyword>
<feature type="signal peptide" evidence="3">
    <location>
        <begin position="1"/>
        <end position="22"/>
    </location>
</feature>
<dbReference type="PROSITE" id="PS50240">
    <property type="entry name" value="TRYPSIN_DOM"/>
    <property type="match status" value="1"/>
</dbReference>
<dbReference type="PANTHER" id="PTHR24252">
    <property type="entry name" value="ACROSIN-RELATED"/>
    <property type="match status" value="1"/>
</dbReference>
<dbReference type="FunFam" id="2.40.10.10:FF:000068">
    <property type="entry name" value="transmembrane protease serine 2"/>
    <property type="match status" value="1"/>
</dbReference>
<dbReference type="PROSITE" id="PS00134">
    <property type="entry name" value="TRYPSIN_HIS"/>
    <property type="match status" value="1"/>
</dbReference>
<evidence type="ECO:0000256" key="2">
    <source>
        <dbReference type="PROSITE-ProRule" id="PRU00124"/>
    </source>
</evidence>
<dbReference type="InterPro" id="IPR001254">
    <property type="entry name" value="Trypsin_dom"/>
</dbReference>
<keyword evidence="6" id="KW-1185">Reference proteome</keyword>
<dbReference type="InterPro" id="IPR018114">
    <property type="entry name" value="TRYPSIN_HIS"/>
</dbReference>
<dbReference type="PROSITE" id="PS50068">
    <property type="entry name" value="LDLRA_2"/>
    <property type="match status" value="2"/>
</dbReference>
<comment type="caution">
    <text evidence="2">Lacks conserved residue(s) required for the propagation of feature annotation.</text>
</comment>
<dbReference type="Pfam" id="PF00089">
    <property type="entry name" value="Trypsin"/>
    <property type="match status" value="1"/>
</dbReference>
<gene>
    <name evidence="5" type="ORF">AFUS01_LOCUS3262</name>
</gene>
<evidence type="ECO:0000313" key="5">
    <source>
        <dbReference type="EMBL" id="CAG7687329.1"/>
    </source>
</evidence>
<proteinExistence type="predicted"/>
<sequence length="352" mass="39716">MTNCQFIAVLLIIQCFALATLAENSTVNISPSIVAAADSSSFGELPTGNYYPFQVQLRLPNETPYCGGYVITTFLVLTAAHCVHKDQINSVEVVGGHYNGSINHEQIGKIQEVFIHDEYNATERRNDIALVVLQTELIYNSFVSPAKIPYNVTRTVNDSQPSDGFLWDATKYFDWIQDKYLLSTLIFGCPGGFFRCLNDQCVDPRGLCDGSEDCGDTSDEDRDTCDVFGSYKPTFRLQAPATMYQCYYRYFEENRSQQRLYKYISRDMVCDGNVDCSHRSEERRCNNCSSDAYHCQESSECIPRDDRCDGNPNCEKGVKSAFLGIWFATSEMTVEIIRMKKVVLISDAVEGE</sequence>
<keyword evidence="1 2" id="KW-1015">Disulfide bond</keyword>
<protein>
    <recommendedName>
        <fullName evidence="4">Peptidase S1 domain-containing protein</fullName>
    </recommendedName>
</protein>
<dbReference type="GO" id="GO:0004252">
    <property type="term" value="F:serine-type endopeptidase activity"/>
    <property type="evidence" value="ECO:0007669"/>
    <property type="project" value="InterPro"/>
</dbReference>
<dbReference type="Pfam" id="PF00057">
    <property type="entry name" value="Ldl_recept_a"/>
    <property type="match status" value="1"/>
</dbReference>
<dbReference type="Proteomes" id="UP000708208">
    <property type="component" value="Unassembled WGS sequence"/>
</dbReference>
<dbReference type="EMBL" id="CAJVCH010019534">
    <property type="protein sequence ID" value="CAG7687329.1"/>
    <property type="molecule type" value="Genomic_DNA"/>
</dbReference>
<dbReference type="PROSITE" id="PS01209">
    <property type="entry name" value="LDLRA_1"/>
    <property type="match status" value="1"/>
</dbReference>
<feature type="disulfide bond" evidence="2">
    <location>
        <begin position="189"/>
        <end position="201"/>
    </location>
</feature>
<evidence type="ECO:0000256" key="3">
    <source>
        <dbReference type="SAM" id="SignalP"/>
    </source>
</evidence>
<dbReference type="InterPro" id="IPR002172">
    <property type="entry name" value="LDrepeatLR_classA_rpt"/>
</dbReference>
<dbReference type="GO" id="GO:0006508">
    <property type="term" value="P:proteolysis"/>
    <property type="evidence" value="ECO:0007669"/>
    <property type="project" value="InterPro"/>
</dbReference>
<dbReference type="SMART" id="SM00020">
    <property type="entry name" value="Tryp_SPc"/>
    <property type="match status" value="1"/>
</dbReference>
<feature type="disulfide bond" evidence="2">
    <location>
        <begin position="196"/>
        <end position="214"/>
    </location>
</feature>
<evidence type="ECO:0000313" key="6">
    <source>
        <dbReference type="Proteomes" id="UP000708208"/>
    </source>
</evidence>
<reference evidence="5" key="1">
    <citation type="submission" date="2021-06" db="EMBL/GenBank/DDBJ databases">
        <authorList>
            <person name="Hodson N. C."/>
            <person name="Mongue J. A."/>
            <person name="Jaron S. K."/>
        </authorList>
    </citation>
    <scope>NUCLEOTIDE SEQUENCE</scope>
</reference>
<dbReference type="OrthoDB" id="5565075at2759"/>